<dbReference type="KEGG" id="pno:SNOG_11577"/>
<protein>
    <submittedName>
        <fullName evidence="2">Uncharacterized protein</fullName>
    </submittedName>
</protein>
<dbReference type="HOGENOM" id="CLU_204766_0_0_1"/>
<dbReference type="AlphaFoldDB" id="Q0U9I7"/>
<proteinExistence type="predicted"/>
<dbReference type="EMBL" id="CH445343">
    <property type="protein sequence ID" value="EAT81285.1"/>
    <property type="molecule type" value="Genomic_DNA"/>
</dbReference>
<dbReference type="eggNOG" id="ENOG502RFHJ">
    <property type="taxonomic scope" value="Eukaryota"/>
</dbReference>
<dbReference type="GeneID" id="5978725"/>
<dbReference type="InParanoid" id="Q0U9I7"/>
<reference evidence="3" key="1">
    <citation type="journal article" date="2007" name="Plant Cell">
        <title>Dothideomycete-plant interactions illuminated by genome sequencing and EST analysis of the wheat pathogen Stagonospora nodorum.</title>
        <authorList>
            <person name="Hane J.K."/>
            <person name="Lowe R.G."/>
            <person name="Solomon P.S."/>
            <person name="Tan K.C."/>
            <person name="Schoch C.L."/>
            <person name="Spatafora J.W."/>
            <person name="Crous P.W."/>
            <person name="Kodira C."/>
            <person name="Birren B.W."/>
            <person name="Galagan J.E."/>
            <person name="Torriani S.F."/>
            <person name="McDonald B.A."/>
            <person name="Oliver R.P."/>
        </authorList>
    </citation>
    <scope>NUCLEOTIDE SEQUENCE [LARGE SCALE GENOMIC DNA]</scope>
    <source>
        <strain evidence="3">SN15 / ATCC MYA-4574 / FGSC 10173</strain>
    </source>
</reference>
<gene>
    <name evidence="2" type="ORF">SNOG_11577</name>
</gene>
<feature type="compositionally biased region" description="Basic and acidic residues" evidence="1">
    <location>
        <begin position="53"/>
        <end position="73"/>
    </location>
</feature>
<evidence type="ECO:0000313" key="2">
    <source>
        <dbReference type="EMBL" id="EAT81285.1"/>
    </source>
</evidence>
<organism evidence="2 3">
    <name type="scientific">Phaeosphaeria nodorum (strain SN15 / ATCC MYA-4574 / FGSC 10173)</name>
    <name type="common">Glume blotch fungus</name>
    <name type="synonym">Parastagonospora nodorum</name>
    <dbReference type="NCBI Taxonomy" id="321614"/>
    <lineage>
        <taxon>Eukaryota</taxon>
        <taxon>Fungi</taxon>
        <taxon>Dikarya</taxon>
        <taxon>Ascomycota</taxon>
        <taxon>Pezizomycotina</taxon>
        <taxon>Dothideomycetes</taxon>
        <taxon>Pleosporomycetidae</taxon>
        <taxon>Pleosporales</taxon>
        <taxon>Pleosporineae</taxon>
        <taxon>Phaeosphaeriaceae</taxon>
        <taxon>Parastagonospora</taxon>
    </lineage>
</organism>
<evidence type="ECO:0000256" key="1">
    <source>
        <dbReference type="SAM" id="MobiDB-lite"/>
    </source>
</evidence>
<dbReference type="Proteomes" id="UP000001055">
    <property type="component" value="Unassembled WGS sequence"/>
</dbReference>
<evidence type="ECO:0000313" key="3">
    <source>
        <dbReference type="Proteomes" id="UP000001055"/>
    </source>
</evidence>
<accession>Q0U9I7</accession>
<dbReference type="RefSeq" id="XP_001801817.1">
    <property type="nucleotide sequence ID" value="XM_001801765.1"/>
</dbReference>
<name>Q0U9I7_PHANO</name>
<feature type="region of interest" description="Disordered" evidence="1">
    <location>
        <begin position="30"/>
        <end position="73"/>
    </location>
</feature>
<sequence length="73" mass="7603">MVECPECGAGADLTKDGAYAHCASCRVVGTPSNTVFEPGKEGSQYKGSGSGSGDKEEEKKTDDKKSQKAEDSK</sequence>
<dbReference type="OMA" id="DGAWAHC"/>